<keyword evidence="2" id="KW-0479">Metal-binding</keyword>
<evidence type="ECO:0000259" key="8">
    <source>
        <dbReference type="Pfam" id="PF04082"/>
    </source>
</evidence>
<organism evidence="9 10">
    <name type="scientific">Aspergillus turcosus</name>
    <dbReference type="NCBI Taxonomy" id="1245748"/>
    <lineage>
        <taxon>Eukaryota</taxon>
        <taxon>Fungi</taxon>
        <taxon>Dikarya</taxon>
        <taxon>Ascomycota</taxon>
        <taxon>Pezizomycotina</taxon>
        <taxon>Eurotiomycetes</taxon>
        <taxon>Eurotiomycetidae</taxon>
        <taxon>Eurotiales</taxon>
        <taxon>Aspergillaceae</taxon>
        <taxon>Aspergillus</taxon>
        <taxon>Aspergillus subgen. Fumigati</taxon>
    </lineage>
</organism>
<evidence type="ECO:0000256" key="3">
    <source>
        <dbReference type="ARBA" id="ARBA00023015"/>
    </source>
</evidence>
<evidence type="ECO:0000313" key="9">
    <source>
        <dbReference type="EMBL" id="RLL98926.1"/>
    </source>
</evidence>
<dbReference type="GO" id="GO:0005634">
    <property type="term" value="C:nucleus"/>
    <property type="evidence" value="ECO:0007669"/>
    <property type="project" value="UniProtKB-SubCell"/>
</dbReference>
<keyword evidence="10" id="KW-1185">Reference proteome</keyword>
<keyword evidence="3" id="KW-0805">Transcription regulation</keyword>
<keyword evidence="4" id="KW-0238">DNA-binding</keyword>
<dbReference type="Pfam" id="PF04082">
    <property type="entry name" value="Fungal_trans"/>
    <property type="match status" value="1"/>
</dbReference>
<dbReference type="PANTHER" id="PTHR47338:SF20">
    <property type="entry name" value="ZN(II)2CYS6 TRANSCRIPTION FACTOR (EUROFUNG)"/>
    <property type="match status" value="1"/>
</dbReference>
<comment type="caution">
    <text evidence="9">The sequence shown here is derived from an EMBL/GenBank/DDBJ whole genome shotgun (WGS) entry which is preliminary data.</text>
</comment>
<gene>
    <name evidence="9" type="ORF">CFD26_107037</name>
</gene>
<evidence type="ECO:0000256" key="5">
    <source>
        <dbReference type="ARBA" id="ARBA00023163"/>
    </source>
</evidence>
<dbReference type="InterPro" id="IPR036864">
    <property type="entry name" value="Zn2-C6_fun-type_DNA-bd_sf"/>
</dbReference>
<name>A0A421D9W2_9EURO</name>
<dbReference type="GO" id="GO:0006351">
    <property type="term" value="P:DNA-templated transcription"/>
    <property type="evidence" value="ECO:0007669"/>
    <property type="project" value="InterPro"/>
</dbReference>
<dbReference type="Proteomes" id="UP000215289">
    <property type="component" value="Unassembled WGS sequence"/>
</dbReference>
<evidence type="ECO:0000256" key="7">
    <source>
        <dbReference type="SAM" id="SignalP"/>
    </source>
</evidence>
<comment type="subcellular location">
    <subcellularLocation>
        <location evidence="1">Nucleus</location>
    </subcellularLocation>
</comment>
<dbReference type="GO" id="GO:0000981">
    <property type="term" value="F:DNA-binding transcription factor activity, RNA polymerase II-specific"/>
    <property type="evidence" value="ECO:0007669"/>
    <property type="project" value="InterPro"/>
</dbReference>
<sequence length="671" mass="76393">MPPGTVIVVILRVLSSVVDMCYSASGSSAAITIIEKNLLTARHIQTPNQSVLFRASYCDRNLPFCSQCLADPSKCNYPESGKRGLPLGYINQLERRLADTELALYEALATLRTINGSSLVRASRKAEISPKRKAARMEEWTQFPLREPSDLDRWLDAKRDQFMIMDDTRDAQRTMPLGAIESTDSTMQRRNARPPNMSGMSNLPCDYSWNLTRTEDFPRVSLSDFLLFHVPVTQDQLWLPGSFQALQPHWDNISSRRLDIDRYFVGLVMATLTEQCVSLERMLDDYFCHIHPWFSVIIEPGFRIRLSQLHREPCAETAMLLLAVFLVTGSNDQYINDSHRARIYQIGKYLFSFLQLQREPSLEMVQSGLLLVLYELRASRLDAASVSVGNCARLGYTLRLNIDQIQQEEEGFPWGGSEERRRVWCGLYLLDRVICQVATEFRAPHAVEEPDANFRLPIDDAFCYKRKTPVAGNSYPSFSTPPEVPLCYFAREIQASRILGQVQVLRRLNDADWSCERFTLLDRQLMQFMEILFKQTPGSWAVLCGANAICLASAISLHQDRLLRAARGAISPNDLNASFLAITSYIKMVRDICSKFDALEATEKIPCVPLPAVMCTGEAALAVRYLKRWYGQAFQFNEEPFHRVLIYATGTWSLADEYLRRATESTETRVL</sequence>
<feature type="domain" description="Xylanolytic transcriptional activator regulatory" evidence="8">
    <location>
        <begin position="283"/>
        <end position="460"/>
    </location>
</feature>
<dbReference type="OrthoDB" id="3862662at2759"/>
<accession>A0A421D9W2</accession>
<keyword evidence="7" id="KW-0732">Signal</keyword>
<proteinExistence type="predicted"/>
<evidence type="ECO:0000256" key="1">
    <source>
        <dbReference type="ARBA" id="ARBA00004123"/>
    </source>
</evidence>
<dbReference type="EMBL" id="NIDN02000042">
    <property type="protein sequence ID" value="RLL98926.1"/>
    <property type="molecule type" value="Genomic_DNA"/>
</dbReference>
<dbReference type="InterPro" id="IPR007219">
    <property type="entry name" value="XnlR_reg_dom"/>
</dbReference>
<dbReference type="CDD" id="cd12148">
    <property type="entry name" value="fungal_TF_MHR"/>
    <property type="match status" value="1"/>
</dbReference>
<protein>
    <recommendedName>
        <fullName evidence="8">Xylanolytic transcriptional activator regulatory domain-containing protein</fullName>
    </recommendedName>
</protein>
<evidence type="ECO:0000256" key="2">
    <source>
        <dbReference type="ARBA" id="ARBA00022723"/>
    </source>
</evidence>
<reference evidence="9 10" key="1">
    <citation type="submission" date="2018-08" db="EMBL/GenBank/DDBJ databases">
        <title>Draft genome sequences of two Aspergillus turcosus clinical strains isolated from bronchoalveolar lavage fluid: one azole-susceptible and the other azole-resistant.</title>
        <authorList>
            <person name="Parent-Michaud M."/>
            <person name="Dufresne P.J."/>
            <person name="Fournier E."/>
            <person name="Martineau C."/>
            <person name="Moreira S."/>
            <person name="Perkins V."/>
            <person name="De Repentigny L."/>
            <person name="Dufresne S.F."/>
        </authorList>
    </citation>
    <scope>NUCLEOTIDE SEQUENCE [LARGE SCALE GENOMIC DNA]</scope>
    <source>
        <strain evidence="9">HMR AF 1038</strain>
    </source>
</reference>
<dbReference type="GO" id="GO:0003677">
    <property type="term" value="F:DNA binding"/>
    <property type="evidence" value="ECO:0007669"/>
    <property type="project" value="UniProtKB-KW"/>
</dbReference>
<dbReference type="GO" id="GO:0008270">
    <property type="term" value="F:zinc ion binding"/>
    <property type="evidence" value="ECO:0007669"/>
    <property type="project" value="InterPro"/>
</dbReference>
<evidence type="ECO:0000256" key="6">
    <source>
        <dbReference type="ARBA" id="ARBA00023242"/>
    </source>
</evidence>
<keyword evidence="5" id="KW-0804">Transcription</keyword>
<dbReference type="PANTHER" id="PTHR47338">
    <property type="entry name" value="ZN(II)2CYS6 TRANSCRIPTION FACTOR (EUROFUNG)-RELATED"/>
    <property type="match status" value="1"/>
</dbReference>
<dbReference type="Gene3D" id="4.10.240.10">
    <property type="entry name" value="Zn(2)-C6 fungal-type DNA-binding domain"/>
    <property type="match status" value="1"/>
</dbReference>
<keyword evidence="6" id="KW-0539">Nucleus</keyword>
<evidence type="ECO:0000256" key="4">
    <source>
        <dbReference type="ARBA" id="ARBA00023125"/>
    </source>
</evidence>
<dbReference type="InterPro" id="IPR050815">
    <property type="entry name" value="TF_fung"/>
</dbReference>
<feature type="chain" id="PRO_5019200497" description="Xylanolytic transcriptional activator regulatory domain-containing protein" evidence="7">
    <location>
        <begin position="24"/>
        <end position="671"/>
    </location>
</feature>
<evidence type="ECO:0000313" key="10">
    <source>
        <dbReference type="Proteomes" id="UP000215289"/>
    </source>
</evidence>
<feature type="signal peptide" evidence="7">
    <location>
        <begin position="1"/>
        <end position="23"/>
    </location>
</feature>
<dbReference type="AlphaFoldDB" id="A0A421D9W2"/>